<sequence length="763" mass="84243">MVDAKAVISACEKRADWRWAFELLMEKRRCSLTRDVVGPSAAVSACEKAKEWLPALQLLAQQVYLDTIMCNAAISACEKCIEWRWAVRLLGAVHDFSLQPDAVGFNAAISACENAARWRRSLALAEFGDGGEITLGAMVSACEKARQWRAALDLLRRVRANFGLVPGIISCDSTLRALRGQWEAALSLMLAMATWHLRATPLSYEAALPDGPSPMLPVLLGALQAFEMKSAGSSFGAVEKAPRRFHAQPGSVMASDDALLQKARRHLDEILGLQKFGRKALQQERRKAIGRLWFVAGEMLREAKKVLRLGEATGPGPDVGHLKFLPDLLQEVKELAISGYWDVPEALEKAQSILVIARRLQELLEPYVGTVLISDEGPHFLAILPAQDADLQYFCQDADPEEADPEDADPEDADPEDADPENLDADVGPENAGSEQSESNCFTRPTRASDPRSSGVPMTDIADVAELPAELPVVERQVLELELAERKVQYRHQDHEDIASTLYRLGHQCSKEGNRPRAKELLDEALQMFRRLHGDSNHPNIAATLHELGDLCRTTGDLPRAEQFFQQALQMERAVRGNSNHASIAATLHELGDLCRARWDLLSAKELLQEALEMKNAVYGDADHASTAVTLHALGCLFRDGGHLPEAKEFLQKALKMKRAAYRNRNHTNIAATLHALGGVCRLEDDLSEAERHLLEALDMLRAVHGDYEHSNIVATLWALGGVHQQAGDLSEAKKRRDEALEMKLALSCLFSEEPGEEIQTAR</sequence>
<dbReference type="SMART" id="SM00028">
    <property type="entry name" value="TPR"/>
    <property type="match status" value="5"/>
</dbReference>
<dbReference type="PROSITE" id="PS50005">
    <property type="entry name" value="TPR"/>
    <property type="match status" value="1"/>
</dbReference>
<evidence type="ECO:0000313" key="4">
    <source>
        <dbReference type="Proteomes" id="UP001178507"/>
    </source>
</evidence>
<dbReference type="Gene3D" id="1.25.40.10">
    <property type="entry name" value="Tetratricopeptide repeat domain"/>
    <property type="match status" value="4"/>
</dbReference>
<feature type="repeat" description="TPR" evidence="1">
    <location>
        <begin position="542"/>
        <end position="575"/>
    </location>
</feature>
<dbReference type="PANTHER" id="PTHR19959:SF119">
    <property type="entry name" value="FUNGAL LIPASE-LIKE DOMAIN-CONTAINING PROTEIN"/>
    <property type="match status" value="1"/>
</dbReference>
<proteinExistence type="predicted"/>
<feature type="region of interest" description="Disordered" evidence="2">
    <location>
        <begin position="400"/>
        <end position="456"/>
    </location>
</feature>
<feature type="compositionally biased region" description="Acidic residues" evidence="2">
    <location>
        <begin position="400"/>
        <end position="424"/>
    </location>
</feature>
<dbReference type="Pfam" id="PF13424">
    <property type="entry name" value="TPR_12"/>
    <property type="match status" value="3"/>
</dbReference>
<keyword evidence="4" id="KW-1185">Reference proteome</keyword>
<accession>A0AA36MZX0</accession>
<dbReference type="Proteomes" id="UP001178507">
    <property type="component" value="Unassembled WGS sequence"/>
</dbReference>
<reference evidence="3" key="1">
    <citation type="submission" date="2023-08" db="EMBL/GenBank/DDBJ databases">
        <authorList>
            <person name="Chen Y."/>
            <person name="Shah S."/>
            <person name="Dougan E. K."/>
            <person name="Thang M."/>
            <person name="Chan C."/>
        </authorList>
    </citation>
    <scope>NUCLEOTIDE SEQUENCE</scope>
</reference>
<evidence type="ECO:0000256" key="2">
    <source>
        <dbReference type="SAM" id="MobiDB-lite"/>
    </source>
</evidence>
<dbReference type="InterPro" id="IPR019734">
    <property type="entry name" value="TPR_rpt"/>
</dbReference>
<evidence type="ECO:0000256" key="1">
    <source>
        <dbReference type="PROSITE-ProRule" id="PRU00339"/>
    </source>
</evidence>
<feature type="compositionally biased region" description="Polar residues" evidence="2">
    <location>
        <begin position="433"/>
        <end position="443"/>
    </location>
</feature>
<keyword evidence="1" id="KW-0802">TPR repeat</keyword>
<evidence type="ECO:0000313" key="3">
    <source>
        <dbReference type="EMBL" id="CAJ1386835.1"/>
    </source>
</evidence>
<protein>
    <submittedName>
        <fullName evidence="3">Uncharacterized protein</fullName>
    </submittedName>
</protein>
<dbReference type="InterPro" id="IPR011990">
    <property type="entry name" value="TPR-like_helical_dom_sf"/>
</dbReference>
<dbReference type="EMBL" id="CAUJNA010001424">
    <property type="protein sequence ID" value="CAJ1386835.1"/>
    <property type="molecule type" value="Genomic_DNA"/>
</dbReference>
<name>A0AA36MZX0_9DINO</name>
<dbReference type="PANTHER" id="PTHR19959">
    <property type="entry name" value="KINESIN LIGHT CHAIN"/>
    <property type="match status" value="1"/>
</dbReference>
<dbReference type="SUPFAM" id="SSF48452">
    <property type="entry name" value="TPR-like"/>
    <property type="match status" value="2"/>
</dbReference>
<organism evidence="3 4">
    <name type="scientific">Effrenium voratum</name>
    <dbReference type="NCBI Taxonomy" id="2562239"/>
    <lineage>
        <taxon>Eukaryota</taxon>
        <taxon>Sar</taxon>
        <taxon>Alveolata</taxon>
        <taxon>Dinophyceae</taxon>
        <taxon>Suessiales</taxon>
        <taxon>Symbiodiniaceae</taxon>
        <taxon>Effrenium</taxon>
    </lineage>
</organism>
<dbReference type="AlphaFoldDB" id="A0AA36MZX0"/>
<comment type="caution">
    <text evidence="3">The sequence shown here is derived from an EMBL/GenBank/DDBJ whole genome shotgun (WGS) entry which is preliminary data.</text>
</comment>
<gene>
    <name evidence="3" type="ORF">EVOR1521_LOCUS13027</name>
</gene>